<reference evidence="6 8" key="1">
    <citation type="journal article" date="2017" name="Nature">
        <title>The sunflower genome provides insights into oil metabolism, flowering and Asterid evolution.</title>
        <authorList>
            <person name="Badouin H."/>
            <person name="Gouzy J."/>
            <person name="Grassa C.J."/>
            <person name="Murat F."/>
            <person name="Staton S.E."/>
            <person name="Cottret L."/>
            <person name="Lelandais-Briere C."/>
            <person name="Owens G.L."/>
            <person name="Carrere S."/>
            <person name="Mayjonade B."/>
            <person name="Legrand L."/>
            <person name="Gill N."/>
            <person name="Kane N.C."/>
            <person name="Bowers J.E."/>
            <person name="Hubner S."/>
            <person name="Bellec A."/>
            <person name="Berard A."/>
            <person name="Berges H."/>
            <person name="Blanchet N."/>
            <person name="Boniface M.C."/>
            <person name="Brunel D."/>
            <person name="Catrice O."/>
            <person name="Chaidir N."/>
            <person name="Claudel C."/>
            <person name="Donnadieu C."/>
            <person name="Faraut T."/>
            <person name="Fievet G."/>
            <person name="Helmstetter N."/>
            <person name="King M."/>
            <person name="Knapp S.J."/>
            <person name="Lai Z."/>
            <person name="Le Paslier M.C."/>
            <person name="Lippi Y."/>
            <person name="Lorenzon L."/>
            <person name="Mandel J.R."/>
            <person name="Marage G."/>
            <person name="Marchand G."/>
            <person name="Marquand E."/>
            <person name="Bret-Mestries E."/>
            <person name="Morien E."/>
            <person name="Nambeesan S."/>
            <person name="Nguyen T."/>
            <person name="Pegot-Espagnet P."/>
            <person name="Pouilly N."/>
            <person name="Raftis F."/>
            <person name="Sallet E."/>
            <person name="Schiex T."/>
            <person name="Thomas J."/>
            <person name="Vandecasteele C."/>
            <person name="Vares D."/>
            <person name="Vear F."/>
            <person name="Vautrin S."/>
            <person name="Crespi M."/>
            <person name="Mangin B."/>
            <person name="Burke J.M."/>
            <person name="Salse J."/>
            <person name="Munos S."/>
            <person name="Vincourt P."/>
            <person name="Rieseberg L.H."/>
            <person name="Langlade N.B."/>
        </authorList>
    </citation>
    <scope>NUCLEOTIDE SEQUENCE [LARGE SCALE GENOMIC DNA]</scope>
    <source>
        <strain evidence="8">cv. SF193</strain>
        <tissue evidence="6">Leaves</tissue>
    </source>
</reference>
<dbReference type="EMBL" id="MNCJ02000316">
    <property type="protein sequence ID" value="KAF5824019.1"/>
    <property type="molecule type" value="Genomic_DNA"/>
</dbReference>
<dbReference type="InterPro" id="IPR025265">
    <property type="entry name" value="WPP_dom"/>
</dbReference>
<dbReference type="GO" id="GO:0005635">
    <property type="term" value="C:nuclear envelope"/>
    <property type="evidence" value="ECO:0000318"/>
    <property type="project" value="GO_Central"/>
</dbReference>
<dbReference type="AlphaFoldDB" id="A0A251VSB2"/>
<evidence type="ECO:0000256" key="4">
    <source>
        <dbReference type="ARBA" id="ARBA00023242"/>
    </source>
</evidence>
<dbReference type="Gramene" id="mRNA:HanXRQr2_Chr01g0044551">
    <property type="protein sequence ID" value="CDS:HanXRQr2_Chr01g0044551.1"/>
    <property type="gene ID" value="HanXRQr2_Chr01g0044551"/>
</dbReference>
<keyword evidence="4" id="KW-0539">Nucleus</keyword>
<dbReference type="GO" id="GO:0032153">
    <property type="term" value="C:cell division site"/>
    <property type="evidence" value="ECO:0000318"/>
    <property type="project" value="GO_Central"/>
</dbReference>
<accession>A0A251VSB2</accession>
<protein>
    <submittedName>
        <fullName evidence="7">Putative WPP domain, Leucine-rich repeat domain, L domain-like protein</fullName>
    </submittedName>
    <submittedName>
        <fullName evidence="6">WPP domain, leucine-rich repeat domain superfamily, WPP domain superfamily</fullName>
    </submittedName>
</protein>
<reference evidence="6" key="3">
    <citation type="submission" date="2020-06" db="EMBL/GenBank/DDBJ databases">
        <title>Helianthus annuus Genome sequencing and assembly Release 2.</title>
        <authorList>
            <person name="Gouzy J."/>
            <person name="Langlade N."/>
            <person name="Munos S."/>
        </authorList>
    </citation>
    <scope>NUCLEOTIDE SEQUENCE</scope>
    <source>
        <tissue evidence="6">Leaves</tissue>
    </source>
</reference>
<dbReference type="Pfam" id="PF13943">
    <property type="entry name" value="WPP"/>
    <property type="match status" value="1"/>
</dbReference>
<gene>
    <name evidence="7" type="ORF">HannXRQ_Chr01g0030271</name>
    <name evidence="6" type="ORF">HanXRQr2_Chr01g0044551</name>
</gene>
<dbReference type="GO" id="GO:0005096">
    <property type="term" value="F:GTPase activator activity"/>
    <property type="evidence" value="ECO:0007669"/>
    <property type="project" value="InterPro"/>
</dbReference>
<comment type="subcellular location">
    <subcellularLocation>
        <location evidence="2">Cytoplasm</location>
    </subcellularLocation>
    <subcellularLocation>
        <location evidence="1">Nucleus</location>
    </subcellularLocation>
</comment>
<dbReference type="Gene3D" id="3.80.10.10">
    <property type="entry name" value="Ribonuclease Inhibitor"/>
    <property type="match status" value="1"/>
</dbReference>
<evidence type="ECO:0000313" key="6">
    <source>
        <dbReference type="EMBL" id="KAF5824019.1"/>
    </source>
</evidence>
<keyword evidence="8" id="KW-1185">Reference proteome</keyword>
<sequence>MRGNNIISKFIRENKQYYYINLKNSRQTDPINFFQPPVTLAVRSQPPAGKNLTTPSILSGKYGLLSKEETQEDAKRIEATSFETANQHFEKEPDGDGGSAVQLYAKQSSTAEAASGKFLEVVELADAASGLAEFIVSRKESLVQIFLVGNKLKDEGVITIAKALEEDFPRLTEVDLSTTWIRRAGAMVLAQAVVGKPGFKVLNINGNYISDEGVEDVKEIFKNSPDLLGPLDYNDPGEGNPFF</sequence>
<evidence type="ECO:0000256" key="2">
    <source>
        <dbReference type="ARBA" id="ARBA00004496"/>
    </source>
</evidence>
<dbReference type="GO" id="GO:0009504">
    <property type="term" value="C:cell plate"/>
    <property type="evidence" value="ECO:0000318"/>
    <property type="project" value="GO_Central"/>
</dbReference>
<dbReference type="Gene3D" id="1.10.246.200">
    <property type="entry name" value="WPP domain"/>
    <property type="match status" value="1"/>
</dbReference>
<dbReference type="SMART" id="SM00368">
    <property type="entry name" value="LRR_RI"/>
    <property type="match status" value="3"/>
</dbReference>
<keyword evidence="3" id="KW-0963">Cytoplasm</keyword>
<dbReference type="InterPro" id="IPR045203">
    <property type="entry name" value="RanGAP1/2"/>
</dbReference>
<dbReference type="STRING" id="4232.A0A251VSB2"/>
<feature type="domain" description="WPP" evidence="5">
    <location>
        <begin position="50"/>
        <end position="110"/>
    </location>
</feature>
<name>A0A251VSB2_HELAN</name>
<dbReference type="InterPro" id="IPR032675">
    <property type="entry name" value="LRR_dom_sf"/>
</dbReference>
<reference evidence="7" key="2">
    <citation type="submission" date="2017-02" db="EMBL/GenBank/DDBJ databases">
        <title>Sunflower complete genome.</title>
        <authorList>
            <person name="Langlade N."/>
            <person name="Munos S."/>
        </authorList>
    </citation>
    <scope>NUCLEOTIDE SEQUENCE [LARGE SCALE GENOMIC DNA]</scope>
    <source>
        <tissue evidence="7">Leaves</tissue>
    </source>
</reference>
<dbReference type="Pfam" id="PF13516">
    <property type="entry name" value="LRR_6"/>
    <property type="match status" value="1"/>
</dbReference>
<dbReference type="InterPro" id="IPR038214">
    <property type="entry name" value="WPP_sf"/>
</dbReference>
<evidence type="ECO:0000313" key="7">
    <source>
        <dbReference type="EMBL" id="OTG38490.1"/>
    </source>
</evidence>
<dbReference type="PANTHER" id="PTHR46761:SF2">
    <property type="entry name" value="RAN GTPASE-ACTIVATING PROTEIN 1"/>
    <property type="match status" value="1"/>
</dbReference>
<dbReference type="EMBL" id="CM007890">
    <property type="protein sequence ID" value="OTG38490.1"/>
    <property type="molecule type" value="Genomic_DNA"/>
</dbReference>
<dbReference type="Proteomes" id="UP000215914">
    <property type="component" value="Chromosome 1"/>
</dbReference>
<evidence type="ECO:0000256" key="3">
    <source>
        <dbReference type="ARBA" id="ARBA00022490"/>
    </source>
</evidence>
<evidence type="ECO:0000256" key="1">
    <source>
        <dbReference type="ARBA" id="ARBA00004123"/>
    </source>
</evidence>
<dbReference type="GO" id="GO:0000911">
    <property type="term" value="P:cytokinesis by cell plate formation"/>
    <property type="evidence" value="ECO:0000318"/>
    <property type="project" value="GO_Central"/>
</dbReference>
<dbReference type="InParanoid" id="A0A251VSB2"/>
<dbReference type="InterPro" id="IPR001611">
    <property type="entry name" value="Leu-rich_rpt"/>
</dbReference>
<evidence type="ECO:0000259" key="5">
    <source>
        <dbReference type="Pfam" id="PF13943"/>
    </source>
</evidence>
<organism evidence="7 8">
    <name type="scientific">Helianthus annuus</name>
    <name type="common">Common sunflower</name>
    <dbReference type="NCBI Taxonomy" id="4232"/>
    <lineage>
        <taxon>Eukaryota</taxon>
        <taxon>Viridiplantae</taxon>
        <taxon>Streptophyta</taxon>
        <taxon>Embryophyta</taxon>
        <taxon>Tracheophyta</taxon>
        <taxon>Spermatophyta</taxon>
        <taxon>Magnoliopsida</taxon>
        <taxon>eudicotyledons</taxon>
        <taxon>Gunneridae</taxon>
        <taxon>Pentapetalae</taxon>
        <taxon>asterids</taxon>
        <taxon>campanulids</taxon>
        <taxon>Asterales</taxon>
        <taxon>Asteraceae</taxon>
        <taxon>Asteroideae</taxon>
        <taxon>Heliantheae alliance</taxon>
        <taxon>Heliantheae</taxon>
        <taxon>Helianthus</taxon>
    </lineage>
</organism>
<proteinExistence type="predicted"/>
<dbReference type="SUPFAM" id="SSF52047">
    <property type="entry name" value="RNI-like"/>
    <property type="match status" value="1"/>
</dbReference>
<evidence type="ECO:0000313" key="8">
    <source>
        <dbReference type="Proteomes" id="UP000215914"/>
    </source>
</evidence>
<dbReference type="PANTHER" id="PTHR46761">
    <property type="entry name" value="RAN GTPASE-ACTIVATING PROTEIN 1"/>
    <property type="match status" value="1"/>
</dbReference>